<dbReference type="GO" id="GO:0008168">
    <property type="term" value="F:methyltransferase activity"/>
    <property type="evidence" value="ECO:0007669"/>
    <property type="project" value="UniProtKB-KW"/>
</dbReference>
<evidence type="ECO:0000256" key="2">
    <source>
        <dbReference type="ARBA" id="ARBA00022679"/>
    </source>
</evidence>
<dbReference type="EMBL" id="JAGGJA010000004">
    <property type="protein sequence ID" value="MCW9706723.1"/>
    <property type="molecule type" value="Genomic_DNA"/>
</dbReference>
<dbReference type="Proteomes" id="UP001207918">
    <property type="component" value="Unassembled WGS sequence"/>
</dbReference>
<evidence type="ECO:0000256" key="1">
    <source>
        <dbReference type="ARBA" id="ARBA00022603"/>
    </source>
</evidence>
<dbReference type="PANTHER" id="PTHR43167">
    <property type="entry name" value="PUTATIVE (AFU_ORTHOLOGUE AFUA_6G01830)-RELATED"/>
    <property type="match status" value="1"/>
</dbReference>
<keyword evidence="5" id="KW-1185">Reference proteome</keyword>
<dbReference type="RefSeq" id="WP_265765452.1">
    <property type="nucleotide sequence ID" value="NZ_JAGGJA010000004.1"/>
</dbReference>
<comment type="caution">
    <text evidence="4">The sequence shown here is derived from an EMBL/GenBank/DDBJ whole genome shotgun (WGS) entry which is preliminary data.</text>
</comment>
<dbReference type="Gene3D" id="3.40.50.150">
    <property type="entry name" value="Vaccinia Virus protein VP39"/>
    <property type="match status" value="1"/>
</dbReference>
<gene>
    <name evidence="4" type="ORF">J6I44_07635</name>
</gene>
<organism evidence="4 5">
    <name type="scientific">Fodinibius salsisoli</name>
    <dbReference type="NCBI Taxonomy" id="2820877"/>
    <lineage>
        <taxon>Bacteria</taxon>
        <taxon>Pseudomonadati</taxon>
        <taxon>Balneolota</taxon>
        <taxon>Balneolia</taxon>
        <taxon>Balneolales</taxon>
        <taxon>Balneolaceae</taxon>
        <taxon>Fodinibius</taxon>
    </lineage>
</organism>
<keyword evidence="2 4" id="KW-0808">Transferase</keyword>
<dbReference type="EC" id="2.1.1.-" evidence="4"/>
<keyword evidence="1 4" id="KW-0489">Methyltransferase</keyword>
<dbReference type="GO" id="GO:0032259">
    <property type="term" value="P:methylation"/>
    <property type="evidence" value="ECO:0007669"/>
    <property type="project" value="UniProtKB-KW"/>
</dbReference>
<dbReference type="PANTHER" id="PTHR43167:SF1">
    <property type="entry name" value="PUTATIVE (AFU_ORTHOLOGUE AFUA_6G01830)-RELATED"/>
    <property type="match status" value="1"/>
</dbReference>
<evidence type="ECO:0000313" key="5">
    <source>
        <dbReference type="Proteomes" id="UP001207918"/>
    </source>
</evidence>
<name>A0ABT3PLT9_9BACT</name>
<dbReference type="InterPro" id="IPR002935">
    <property type="entry name" value="SAM_O-MeTrfase"/>
</dbReference>
<accession>A0ABT3PLT9</accession>
<dbReference type="CDD" id="cd02440">
    <property type="entry name" value="AdoMet_MTases"/>
    <property type="match status" value="1"/>
</dbReference>
<dbReference type="Pfam" id="PF01596">
    <property type="entry name" value="Methyltransf_3"/>
    <property type="match status" value="1"/>
</dbReference>
<evidence type="ECO:0000313" key="4">
    <source>
        <dbReference type="EMBL" id="MCW9706723.1"/>
    </source>
</evidence>
<reference evidence="4 5" key="1">
    <citation type="submission" date="2021-03" db="EMBL/GenBank/DDBJ databases">
        <title>Aliifodinibius sp. nov., a new bacterium isolated from saline soil.</title>
        <authorList>
            <person name="Galisteo C."/>
            <person name="De La Haba R."/>
            <person name="Sanchez-Porro C."/>
            <person name="Ventosa A."/>
        </authorList>
    </citation>
    <scope>NUCLEOTIDE SEQUENCE [LARGE SCALE GENOMIC DNA]</scope>
    <source>
        <strain evidence="4 5">1BSP15-2V2</strain>
    </source>
</reference>
<sequence>MKSASSPTVPDTYSAIKAESEEVGFSMPSDLFIGSLLQTLTASKPASNILELGTGTGLSASWILNGMDDDSQLTSIDKNPELVKIAQKHLGDDERISILCEDAAMWLENYTGESFDIIFADAWPGKYSQIDITLGLLHTGGFYIIDDMLPQPNWPDGHSKNVANLITYLEKQNNLTISKLDCSTGILIAVKNN</sequence>
<dbReference type="InterPro" id="IPR029063">
    <property type="entry name" value="SAM-dependent_MTases_sf"/>
</dbReference>
<evidence type="ECO:0000256" key="3">
    <source>
        <dbReference type="ARBA" id="ARBA00022691"/>
    </source>
</evidence>
<dbReference type="SUPFAM" id="SSF53335">
    <property type="entry name" value="S-adenosyl-L-methionine-dependent methyltransferases"/>
    <property type="match status" value="1"/>
</dbReference>
<keyword evidence="3" id="KW-0949">S-adenosyl-L-methionine</keyword>
<proteinExistence type="predicted"/>
<protein>
    <submittedName>
        <fullName evidence="4">Class I SAM-dependent methyltransferase</fullName>
        <ecNumber evidence="4">2.1.1.-</ecNumber>
    </submittedName>
</protein>